<organism evidence="4">
    <name type="scientific">Ganoderma boninense</name>
    <dbReference type="NCBI Taxonomy" id="34458"/>
    <lineage>
        <taxon>Eukaryota</taxon>
        <taxon>Fungi</taxon>
        <taxon>Dikarya</taxon>
        <taxon>Basidiomycota</taxon>
        <taxon>Agaricomycotina</taxon>
        <taxon>Agaricomycetes</taxon>
        <taxon>Polyporales</taxon>
        <taxon>Polyporaceae</taxon>
        <taxon>Ganoderma</taxon>
    </lineage>
</organism>
<dbReference type="EMBL" id="LR725395">
    <property type="protein sequence ID" value="VWO96136.1"/>
    <property type="molecule type" value="Genomic_DNA"/>
</dbReference>
<dbReference type="PANTHER" id="PTHR46720:SF3">
    <property type="entry name" value="FAD-BINDING DOMAIN-CONTAINING PROTEIN-RELATED"/>
    <property type="match status" value="1"/>
</dbReference>
<evidence type="ECO:0000256" key="2">
    <source>
        <dbReference type="ARBA" id="ARBA00022827"/>
    </source>
</evidence>
<keyword evidence="3" id="KW-0560">Oxidoreductase</keyword>
<name>A0A5K1JVD5_9APHY</name>
<sequence>MWEIIEYLGLGDELRQVSGGNNPTAQPVNFRKADEAEPVDFSQLPPTSKHLSPDIPIHFSKRLVSYAEPTKPEAPIVLQFRNGTSAECDVLVGSDGIRSAVRRSMFNTLADEARIRGDMEDSARLRSMVDPVWSGQIAHRGLISTAALRSSGLESPCSPVFLLGKNKHIVQYPINRGELLNMAAFIDHPGREDSVYDGPWVSSTTGDKVKEHFAEWSPEVPPIIEDGFILAAIIAQPTITAQNIPAALDIYDTLRRPVAEMVLRRSRKTGLLYHFNTLGWEDVTAKQSAAGGFSPQRLEEVGKALREQFDWLLTSSVMELRERAIDMACGLKQE</sequence>
<proteinExistence type="predicted"/>
<dbReference type="GO" id="GO:0016491">
    <property type="term" value="F:oxidoreductase activity"/>
    <property type="evidence" value="ECO:0007669"/>
    <property type="project" value="UniProtKB-KW"/>
</dbReference>
<evidence type="ECO:0000313" key="4">
    <source>
        <dbReference type="EMBL" id="VWO96136.1"/>
    </source>
</evidence>
<dbReference type="GO" id="GO:0044550">
    <property type="term" value="P:secondary metabolite biosynthetic process"/>
    <property type="evidence" value="ECO:0007669"/>
    <property type="project" value="TreeGrafter"/>
</dbReference>
<dbReference type="Gene3D" id="3.50.50.60">
    <property type="entry name" value="FAD/NAD(P)-binding domain"/>
    <property type="match status" value="2"/>
</dbReference>
<evidence type="ECO:0000256" key="1">
    <source>
        <dbReference type="ARBA" id="ARBA00022630"/>
    </source>
</evidence>
<dbReference type="SUPFAM" id="SSF51905">
    <property type="entry name" value="FAD/NAD(P)-binding domain"/>
    <property type="match status" value="1"/>
</dbReference>
<dbReference type="AlphaFoldDB" id="A0A5K1JVD5"/>
<dbReference type="PANTHER" id="PTHR46720">
    <property type="entry name" value="HYDROXYLASE, PUTATIVE (AFU_ORTHOLOGUE AFUA_3G01460)-RELATED"/>
    <property type="match status" value="1"/>
</dbReference>
<keyword evidence="1" id="KW-0285">Flavoprotein</keyword>
<dbReference type="InterPro" id="IPR051104">
    <property type="entry name" value="FAD_monoxygenase"/>
</dbReference>
<accession>A0A5K1JVD5</accession>
<reference evidence="4" key="1">
    <citation type="submission" date="2019-10" db="EMBL/GenBank/DDBJ databases">
        <authorList>
            <person name="Nor Muhammad N."/>
        </authorList>
    </citation>
    <scope>NUCLEOTIDE SEQUENCE</scope>
</reference>
<dbReference type="InterPro" id="IPR036188">
    <property type="entry name" value="FAD/NAD-bd_sf"/>
</dbReference>
<evidence type="ECO:0000256" key="3">
    <source>
        <dbReference type="ARBA" id="ARBA00023002"/>
    </source>
</evidence>
<dbReference type="SUPFAM" id="SSF54373">
    <property type="entry name" value="FAD-linked reductases, C-terminal domain"/>
    <property type="match status" value="1"/>
</dbReference>
<protein>
    <submittedName>
        <fullName evidence="4">Mannitol 1-phosphate dehydrogenase</fullName>
    </submittedName>
</protein>
<keyword evidence="2" id="KW-0274">FAD</keyword>
<gene>
    <name evidence="4" type="primary">Q5GFD3</name>
</gene>